<organism evidence="1">
    <name type="scientific">viral metagenome</name>
    <dbReference type="NCBI Taxonomy" id="1070528"/>
    <lineage>
        <taxon>unclassified sequences</taxon>
        <taxon>metagenomes</taxon>
        <taxon>organismal metagenomes</taxon>
    </lineage>
</organism>
<reference evidence="1" key="1">
    <citation type="submission" date="2020-03" db="EMBL/GenBank/DDBJ databases">
        <title>The deep terrestrial virosphere.</title>
        <authorList>
            <person name="Holmfeldt K."/>
            <person name="Nilsson E."/>
            <person name="Simone D."/>
            <person name="Lopez-Fernandez M."/>
            <person name="Wu X."/>
            <person name="de Brujin I."/>
            <person name="Lundin D."/>
            <person name="Andersson A."/>
            <person name="Bertilsson S."/>
            <person name="Dopson M."/>
        </authorList>
    </citation>
    <scope>NUCLEOTIDE SEQUENCE</scope>
    <source>
        <strain evidence="1">MM171A00966</strain>
        <strain evidence="2">MM171B01382</strain>
    </source>
</reference>
<proteinExistence type="predicted"/>
<gene>
    <name evidence="1" type="ORF">MM171A00966_0020</name>
    <name evidence="2" type="ORF">MM171B01382_0008</name>
</gene>
<sequence length="71" mass="8259">MEIEGTEYSAEMVELFLKTKGKNDVLDLPRDWFEQHLITFKEGYDLGCADTKDCDNCEERMPDEPERDPNG</sequence>
<dbReference type="EMBL" id="MT143771">
    <property type="protein sequence ID" value="QJB02272.1"/>
    <property type="molecule type" value="Genomic_DNA"/>
</dbReference>
<name>A0A6M3LXT3_9ZZZZ</name>
<dbReference type="AlphaFoldDB" id="A0A6M3LXT3"/>
<accession>A0A6M3LXT3</accession>
<evidence type="ECO:0000313" key="1">
    <source>
        <dbReference type="EMBL" id="QJA99583.1"/>
    </source>
</evidence>
<protein>
    <submittedName>
        <fullName evidence="1">Uncharacterized protein</fullName>
    </submittedName>
</protein>
<evidence type="ECO:0000313" key="2">
    <source>
        <dbReference type="EMBL" id="QJB02272.1"/>
    </source>
</evidence>
<dbReference type="EMBL" id="MT143657">
    <property type="protein sequence ID" value="QJA99583.1"/>
    <property type="molecule type" value="Genomic_DNA"/>
</dbReference>